<name>A0A135I4W1_9GAMM</name>
<dbReference type="SUPFAM" id="SSF110849">
    <property type="entry name" value="ParB/Sulfiredoxin"/>
    <property type="match status" value="1"/>
</dbReference>
<dbReference type="Proteomes" id="UP000070529">
    <property type="component" value="Unassembled WGS sequence"/>
</dbReference>
<gene>
    <name evidence="1" type="ORF">ATN88_22205</name>
</gene>
<dbReference type="STRING" id="294935.ATN88_22205"/>
<dbReference type="OrthoDB" id="5917553at2"/>
<dbReference type="RefSeq" id="WP_067419360.1">
    <property type="nucleotide sequence ID" value="NZ_LNTY01000051.1"/>
</dbReference>
<keyword evidence="2" id="KW-1185">Reference proteome</keyword>
<organism evidence="1 2">
    <name type="scientific">Enterovibrio coralii</name>
    <dbReference type="NCBI Taxonomy" id="294935"/>
    <lineage>
        <taxon>Bacteria</taxon>
        <taxon>Pseudomonadati</taxon>
        <taxon>Pseudomonadota</taxon>
        <taxon>Gammaproteobacteria</taxon>
        <taxon>Vibrionales</taxon>
        <taxon>Vibrionaceae</taxon>
        <taxon>Enterovibrio</taxon>
    </lineage>
</organism>
<comment type="caution">
    <text evidence="1">The sequence shown here is derived from an EMBL/GenBank/DDBJ whole genome shotgun (WGS) entry which is preliminary data.</text>
</comment>
<reference evidence="1 2" key="1">
    <citation type="submission" date="2015-11" db="EMBL/GenBank/DDBJ databases">
        <title>Genomic Taxonomy of the Vibrionaceae.</title>
        <authorList>
            <person name="Gomez-Gil B."/>
            <person name="Enciso-Ibarra J."/>
        </authorList>
    </citation>
    <scope>NUCLEOTIDE SEQUENCE [LARGE SCALE GENOMIC DNA]</scope>
    <source>
        <strain evidence="1 2">CAIM 912</strain>
    </source>
</reference>
<evidence type="ECO:0000313" key="1">
    <source>
        <dbReference type="EMBL" id="KXF80465.1"/>
    </source>
</evidence>
<sequence length="87" mass="9752">MDYMPVTKLIELDLHWIRGKDARFNAILKSLRKGDGIQEAILLINCACGKTYILQDGGHRISAAYQLFLESGKDSMLPVSIFQSNIP</sequence>
<dbReference type="AlphaFoldDB" id="A0A135I4W1"/>
<dbReference type="InterPro" id="IPR036086">
    <property type="entry name" value="ParB/Sulfiredoxin_sf"/>
</dbReference>
<proteinExistence type="predicted"/>
<evidence type="ECO:0000313" key="2">
    <source>
        <dbReference type="Proteomes" id="UP000070529"/>
    </source>
</evidence>
<dbReference type="EMBL" id="LNTY01000051">
    <property type="protein sequence ID" value="KXF80465.1"/>
    <property type="molecule type" value="Genomic_DNA"/>
</dbReference>
<protein>
    <recommendedName>
        <fullName evidence="3">ParB/Sulfiredoxin domain-containing protein</fullName>
    </recommendedName>
</protein>
<evidence type="ECO:0008006" key="3">
    <source>
        <dbReference type="Google" id="ProtNLM"/>
    </source>
</evidence>
<accession>A0A135I4W1</accession>